<proteinExistence type="predicted"/>
<keyword evidence="1" id="KW-0472">Membrane</keyword>
<dbReference type="EMBL" id="CP020953">
    <property type="protein sequence ID" value="AWI04611.1"/>
    <property type="molecule type" value="Genomic_DNA"/>
</dbReference>
<evidence type="ECO:0000256" key="1">
    <source>
        <dbReference type="SAM" id="Phobius"/>
    </source>
</evidence>
<keyword evidence="3" id="KW-1185">Reference proteome</keyword>
<dbReference type="RefSeq" id="WP_032078076.1">
    <property type="nucleotide sequence ID" value="NZ_CP020953.1"/>
</dbReference>
<keyword evidence="1" id="KW-0812">Transmembrane</keyword>
<dbReference type="OrthoDB" id="1936187at2"/>
<sequence>MNAFKYLMVYFFKDYKRSYKYIAPLLVYVVVISAMYSNKPAYVMSSYAVTCIFIYAISAWLSFGFIDNEYLVQQQLTILHVKSENIYYLCKILFMWIFIIILDVFAVYYPILNGAFIRKVVISDIIIALISHAIVGFLGVTVGSLFSSRLVKDRKMAILFLNLLIIVSTMEKPIVQSFPFLKWIGVILPPTYLIIDKIGSIDYINIGNIFNIIVALAIALIYAMILIILFIKCMKKKLF</sequence>
<reference evidence="3" key="1">
    <citation type="submission" date="2017-04" db="EMBL/GenBank/DDBJ databases">
        <authorList>
            <person name="Song Y."/>
            <person name="Cho B.-K."/>
        </authorList>
    </citation>
    <scope>NUCLEOTIDE SEQUENCE [LARGE SCALE GENOMIC DNA]</scope>
    <source>
        <strain evidence="3">SL1</strain>
    </source>
</reference>
<feature type="transmembrane region" description="Helical" evidence="1">
    <location>
        <begin position="86"/>
        <end position="109"/>
    </location>
</feature>
<accession>A0A2U8DQ59</accession>
<dbReference type="AlphaFoldDB" id="A0A2U8DQ59"/>
<name>A0A2U8DQ59_9CLOT</name>
<evidence type="ECO:0000313" key="2">
    <source>
        <dbReference type="EMBL" id="AWI04611.1"/>
    </source>
</evidence>
<dbReference type="KEGG" id="cdrk:B9W14_08935"/>
<dbReference type="Proteomes" id="UP000244910">
    <property type="component" value="Chromosome"/>
</dbReference>
<feature type="transmembrane region" description="Helical" evidence="1">
    <location>
        <begin position="121"/>
        <end position="146"/>
    </location>
</feature>
<feature type="transmembrane region" description="Helical" evidence="1">
    <location>
        <begin position="44"/>
        <end position="66"/>
    </location>
</feature>
<evidence type="ECO:0008006" key="4">
    <source>
        <dbReference type="Google" id="ProtNLM"/>
    </source>
</evidence>
<feature type="transmembrane region" description="Helical" evidence="1">
    <location>
        <begin position="21"/>
        <end position="38"/>
    </location>
</feature>
<feature type="transmembrane region" description="Helical" evidence="1">
    <location>
        <begin position="158"/>
        <end position="175"/>
    </location>
</feature>
<gene>
    <name evidence="2" type="ORF">B9W14_08935</name>
</gene>
<feature type="transmembrane region" description="Helical" evidence="1">
    <location>
        <begin position="209"/>
        <end position="231"/>
    </location>
</feature>
<keyword evidence="1" id="KW-1133">Transmembrane helix</keyword>
<protein>
    <recommendedName>
        <fullName evidence="4">ABC transporter permease</fullName>
    </recommendedName>
</protein>
<evidence type="ECO:0000313" key="3">
    <source>
        <dbReference type="Proteomes" id="UP000244910"/>
    </source>
</evidence>
<organism evidence="2 3">
    <name type="scientific">Clostridium drakei</name>
    <dbReference type="NCBI Taxonomy" id="332101"/>
    <lineage>
        <taxon>Bacteria</taxon>
        <taxon>Bacillati</taxon>
        <taxon>Bacillota</taxon>
        <taxon>Clostridia</taxon>
        <taxon>Eubacteriales</taxon>
        <taxon>Clostridiaceae</taxon>
        <taxon>Clostridium</taxon>
    </lineage>
</organism>